<gene>
    <name evidence="1" type="ORF">MD535_06555</name>
</gene>
<dbReference type="RefSeq" id="WP_265674081.1">
    <property type="nucleotide sequence ID" value="NZ_JAKRRY010000006.1"/>
</dbReference>
<evidence type="ECO:0000313" key="1">
    <source>
        <dbReference type="EMBL" id="MCW8345669.1"/>
    </source>
</evidence>
<organism evidence="1 2">
    <name type="scientific">Vibrio qingdaonensis</name>
    <dbReference type="NCBI Taxonomy" id="2829491"/>
    <lineage>
        <taxon>Bacteria</taxon>
        <taxon>Pseudomonadati</taxon>
        <taxon>Pseudomonadota</taxon>
        <taxon>Gammaproteobacteria</taxon>
        <taxon>Vibrionales</taxon>
        <taxon>Vibrionaceae</taxon>
        <taxon>Vibrio</taxon>
    </lineage>
</organism>
<proteinExistence type="predicted"/>
<dbReference type="EMBL" id="JAKRRY010000006">
    <property type="protein sequence ID" value="MCW8345669.1"/>
    <property type="molecule type" value="Genomic_DNA"/>
</dbReference>
<name>A0A9X3CM47_9VIBR</name>
<dbReference type="Proteomes" id="UP001155587">
    <property type="component" value="Unassembled WGS sequence"/>
</dbReference>
<comment type="caution">
    <text evidence="1">The sequence shown here is derived from an EMBL/GenBank/DDBJ whole genome shotgun (WGS) entry which is preliminary data.</text>
</comment>
<accession>A0A9X3CM47</accession>
<reference evidence="1" key="1">
    <citation type="submission" date="2022-02" db="EMBL/GenBank/DDBJ databases">
        <title>Vibrio sp. nov, a new bacterium isolated from seawater.</title>
        <authorList>
            <person name="Yuan Y."/>
        </authorList>
    </citation>
    <scope>NUCLEOTIDE SEQUENCE</scope>
    <source>
        <strain evidence="1">ZSDZ65</strain>
    </source>
</reference>
<protein>
    <submittedName>
        <fullName evidence="1">Uncharacterized protein</fullName>
    </submittedName>
</protein>
<dbReference type="AlphaFoldDB" id="A0A9X3CM47"/>
<sequence>MTDLTEDQEHALATFKAALHLPKGGFHVLIVELCKQYQLPFQTCRAVLKKTQKSIELKVRLNFQNVEPSDLTQEHWLRLIHETLANLAKDNKPLMESMTSGERYCQLISDMQQSFDASDREMQLDKLLTIYEQEVYKSLGAMLHTSALYWELRDDLFAMSDEQLAKFADYPQHVDAIKHLQQLSLQIESN</sequence>
<evidence type="ECO:0000313" key="2">
    <source>
        <dbReference type="Proteomes" id="UP001155587"/>
    </source>
</evidence>
<keyword evidence="2" id="KW-1185">Reference proteome</keyword>